<evidence type="ECO:0000313" key="3">
    <source>
        <dbReference type="Proteomes" id="UP000176288"/>
    </source>
</evidence>
<dbReference type="AlphaFoldDB" id="A0A1D9MLE6"/>
<feature type="region of interest" description="Disordered" evidence="1">
    <location>
        <begin position="52"/>
        <end position="75"/>
    </location>
</feature>
<dbReference type="GO" id="GO:0006352">
    <property type="term" value="P:DNA-templated transcription initiation"/>
    <property type="evidence" value="ECO:0007669"/>
    <property type="project" value="InterPro"/>
</dbReference>
<protein>
    <submittedName>
        <fullName evidence="2">Uncharacterized protein</fullName>
    </submittedName>
</protein>
<dbReference type="InterPro" id="IPR013325">
    <property type="entry name" value="RNA_pol_sigma_r2"/>
</dbReference>
<evidence type="ECO:0000313" key="2">
    <source>
        <dbReference type="EMBL" id="AOZ72980.1"/>
    </source>
</evidence>
<reference evidence="2 3" key="1">
    <citation type="submission" date="2016-10" db="EMBL/GenBank/DDBJ databases">
        <title>Actinomyces aegypiusis sp. nov., isolated from the Aegypius monachus in Qinghai Tibet Plateau China.</title>
        <authorList>
            <person name="Wang Y."/>
        </authorList>
    </citation>
    <scope>NUCLEOTIDE SEQUENCE [LARGE SCALE GENOMIC DNA]</scope>
    <source>
        <strain evidence="2 3">VUL4_3</strain>
    </source>
</reference>
<accession>A0A1D9MLE6</accession>
<gene>
    <name evidence="2" type="ORF">BK816_06490</name>
</gene>
<keyword evidence="3" id="KW-1185">Reference proteome</keyword>
<organism evidence="2 3">
    <name type="scientific">Boudabousia tangfeifanii</name>
    <dbReference type="NCBI Taxonomy" id="1912795"/>
    <lineage>
        <taxon>Bacteria</taxon>
        <taxon>Bacillati</taxon>
        <taxon>Actinomycetota</taxon>
        <taxon>Actinomycetes</taxon>
        <taxon>Actinomycetales</taxon>
        <taxon>Actinomycetaceae</taxon>
        <taxon>Boudabousia</taxon>
    </lineage>
</organism>
<evidence type="ECO:0000256" key="1">
    <source>
        <dbReference type="SAM" id="MobiDB-lite"/>
    </source>
</evidence>
<sequence>MSEYTSSNALRLVPSIQTESNVVPDSLASQISPLRAAEPDLPPFAYRRFPSSHPAWQGRWSHEPRENSDDSRPLTSFASSSLVASQILSAEAEARYARQIEVGVAAQHAIELARKNPEVARLHEEELITLWEQGEEAFQIILRANFVLVIRTVLEFLPYTQANRRGELLAAGGEMLRQMLMKYDYLADGPFAKFARSQVRQAIWQAICRP</sequence>
<dbReference type="EMBL" id="CP017812">
    <property type="protein sequence ID" value="AOZ72980.1"/>
    <property type="molecule type" value="Genomic_DNA"/>
</dbReference>
<dbReference type="RefSeq" id="WP_071164444.1">
    <property type="nucleotide sequence ID" value="NZ_CP017812.1"/>
</dbReference>
<dbReference type="Proteomes" id="UP000176288">
    <property type="component" value="Chromosome"/>
</dbReference>
<dbReference type="GO" id="GO:0003700">
    <property type="term" value="F:DNA-binding transcription factor activity"/>
    <property type="evidence" value="ECO:0007669"/>
    <property type="project" value="InterPro"/>
</dbReference>
<dbReference type="SUPFAM" id="SSF88946">
    <property type="entry name" value="Sigma2 domain of RNA polymerase sigma factors"/>
    <property type="match status" value="1"/>
</dbReference>
<feature type="compositionally biased region" description="Basic and acidic residues" evidence="1">
    <location>
        <begin position="60"/>
        <end position="72"/>
    </location>
</feature>
<name>A0A1D9MLE6_9ACTO</name>
<dbReference type="KEGG" id="avu:BK816_06490"/>
<proteinExistence type="predicted"/>